<dbReference type="CTD" id="8233959"/>
<dbReference type="InParanoid" id="E0VE50"/>
<keyword evidence="4 8" id="KW-0732">Signal</keyword>
<dbReference type="PRINTS" id="PR00724">
    <property type="entry name" value="CRBOXYPTASEC"/>
</dbReference>
<keyword evidence="3 7" id="KW-0645">Protease</keyword>
<evidence type="ECO:0000256" key="8">
    <source>
        <dbReference type="SAM" id="SignalP"/>
    </source>
</evidence>
<dbReference type="MEROPS" id="S10.003"/>
<keyword evidence="6" id="KW-0325">Glycoprotein</keyword>
<dbReference type="VEuPathDB" id="VectorBase:PHUM128390"/>
<dbReference type="Pfam" id="PF00450">
    <property type="entry name" value="Peptidase_S10"/>
    <property type="match status" value="1"/>
</dbReference>
<evidence type="ECO:0000256" key="3">
    <source>
        <dbReference type="ARBA" id="ARBA00022670"/>
    </source>
</evidence>
<evidence type="ECO:0000256" key="7">
    <source>
        <dbReference type="RuleBase" id="RU361156"/>
    </source>
</evidence>
<gene>
    <name evidence="10" type="primary">8233959</name>
    <name evidence="9" type="ORF">Phum_PHUM128390</name>
</gene>
<evidence type="ECO:0000313" key="10">
    <source>
        <dbReference type="EnsemblMetazoa" id="PHUM128390-PA"/>
    </source>
</evidence>
<dbReference type="FunFam" id="3.40.50.1820:FF:000096">
    <property type="entry name" value="Carboxypeptidase vitellogenic-like"/>
    <property type="match status" value="1"/>
</dbReference>
<dbReference type="PROSITE" id="PS00131">
    <property type="entry name" value="CARBOXYPEPT_SER_SER"/>
    <property type="match status" value="1"/>
</dbReference>
<dbReference type="EMBL" id="AAZO01001499">
    <property type="status" value="NOT_ANNOTATED_CDS"/>
    <property type="molecule type" value="Genomic_DNA"/>
</dbReference>
<evidence type="ECO:0000256" key="1">
    <source>
        <dbReference type="ARBA" id="ARBA00009431"/>
    </source>
</evidence>
<dbReference type="EC" id="3.4.16.-" evidence="7"/>
<comment type="similarity">
    <text evidence="1 7">Belongs to the peptidase S10 family.</text>
</comment>
<evidence type="ECO:0000313" key="9">
    <source>
        <dbReference type="EMBL" id="EEB11656.1"/>
    </source>
</evidence>
<evidence type="ECO:0000256" key="5">
    <source>
        <dbReference type="ARBA" id="ARBA00022801"/>
    </source>
</evidence>
<evidence type="ECO:0000256" key="2">
    <source>
        <dbReference type="ARBA" id="ARBA00022645"/>
    </source>
</evidence>
<dbReference type="OMA" id="EMADQFV"/>
<dbReference type="Proteomes" id="UP000009046">
    <property type="component" value="Unassembled WGS sequence"/>
</dbReference>
<reference evidence="9" key="1">
    <citation type="submission" date="2007-04" db="EMBL/GenBank/DDBJ databases">
        <title>Annotation of Pediculus humanus corporis strain USDA.</title>
        <authorList>
            <person name="Kirkness E."/>
            <person name="Hannick L."/>
            <person name="Hass B."/>
            <person name="Bruggner R."/>
            <person name="Lawson D."/>
            <person name="Bidwell S."/>
            <person name="Joardar V."/>
            <person name="Caler E."/>
            <person name="Walenz B."/>
            <person name="Inman J."/>
            <person name="Schobel S."/>
            <person name="Galinsky K."/>
            <person name="Amedeo P."/>
            <person name="Strausberg R."/>
        </authorList>
    </citation>
    <scope>NUCLEOTIDE SEQUENCE</scope>
    <source>
        <strain evidence="9">USDA</strain>
    </source>
</reference>
<dbReference type="OrthoDB" id="443318at2759"/>
<evidence type="ECO:0000256" key="6">
    <source>
        <dbReference type="ARBA" id="ARBA00023180"/>
    </source>
</evidence>
<organism>
    <name type="scientific">Pediculus humanus subsp. corporis</name>
    <name type="common">Body louse</name>
    <dbReference type="NCBI Taxonomy" id="121224"/>
    <lineage>
        <taxon>Eukaryota</taxon>
        <taxon>Metazoa</taxon>
        <taxon>Ecdysozoa</taxon>
        <taxon>Arthropoda</taxon>
        <taxon>Hexapoda</taxon>
        <taxon>Insecta</taxon>
        <taxon>Pterygota</taxon>
        <taxon>Neoptera</taxon>
        <taxon>Paraneoptera</taxon>
        <taxon>Psocodea</taxon>
        <taxon>Troctomorpha</taxon>
        <taxon>Phthiraptera</taxon>
        <taxon>Anoplura</taxon>
        <taxon>Pediculidae</taxon>
        <taxon>Pediculus</taxon>
    </lineage>
</organism>
<dbReference type="ESTHER" id="pedhc-e0ve50">
    <property type="family name" value="Carboxypeptidase_S10"/>
</dbReference>
<dbReference type="InterPro" id="IPR001563">
    <property type="entry name" value="Peptidase_S10"/>
</dbReference>
<dbReference type="KEGG" id="phu:Phum_PHUM128390"/>
<keyword evidence="11" id="KW-1185">Reference proteome</keyword>
<feature type="signal peptide" evidence="8">
    <location>
        <begin position="1"/>
        <end position="15"/>
    </location>
</feature>
<dbReference type="FunCoup" id="E0VE50">
    <property type="interactions" value="59"/>
</dbReference>
<feature type="chain" id="PRO_5011937729" description="Carboxypeptidase" evidence="8">
    <location>
        <begin position="16"/>
        <end position="441"/>
    </location>
</feature>
<evidence type="ECO:0000256" key="4">
    <source>
        <dbReference type="ARBA" id="ARBA00022729"/>
    </source>
</evidence>
<dbReference type="Gene3D" id="3.40.50.1820">
    <property type="entry name" value="alpha/beta hydrolase"/>
    <property type="match status" value="1"/>
</dbReference>
<dbReference type="PANTHER" id="PTHR11802:SF472">
    <property type="entry name" value="SERINE CARBOXYPEPTIDASE CPVL-RELATED"/>
    <property type="match status" value="1"/>
</dbReference>
<dbReference type="InterPro" id="IPR018202">
    <property type="entry name" value="Ser_caboxypep_ser_AS"/>
</dbReference>
<protein>
    <recommendedName>
        <fullName evidence="7">Carboxypeptidase</fullName>
        <ecNumber evidence="7">3.4.16.-</ecNumber>
    </recommendedName>
</protein>
<evidence type="ECO:0000313" key="11">
    <source>
        <dbReference type="Proteomes" id="UP000009046"/>
    </source>
</evidence>
<dbReference type="EMBL" id="DS235088">
    <property type="protein sequence ID" value="EEB11656.1"/>
    <property type="molecule type" value="Genomic_DNA"/>
</dbReference>
<dbReference type="RefSeq" id="XP_002424394.1">
    <property type="nucleotide sequence ID" value="XM_002424349.1"/>
</dbReference>
<accession>E0VE50</accession>
<reference evidence="9" key="2">
    <citation type="submission" date="2007-04" db="EMBL/GenBank/DDBJ databases">
        <title>The genome of the human body louse.</title>
        <authorList>
            <consortium name="The Human Body Louse Genome Consortium"/>
            <person name="Kirkness E."/>
            <person name="Walenz B."/>
            <person name="Hass B."/>
            <person name="Bruggner R."/>
            <person name="Strausberg R."/>
        </authorList>
    </citation>
    <scope>NUCLEOTIDE SEQUENCE</scope>
    <source>
        <strain evidence="9">USDA</strain>
    </source>
</reference>
<dbReference type="InterPro" id="IPR029058">
    <property type="entry name" value="AB_hydrolase_fold"/>
</dbReference>
<proteinExistence type="inferred from homology"/>
<dbReference type="STRING" id="121224.E0VE50"/>
<dbReference type="HOGENOM" id="CLU_008523_10_1_1"/>
<dbReference type="GO" id="GO:0004185">
    <property type="term" value="F:serine-type carboxypeptidase activity"/>
    <property type="evidence" value="ECO:0007669"/>
    <property type="project" value="UniProtKB-UniRule"/>
</dbReference>
<reference evidence="10" key="3">
    <citation type="submission" date="2020-05" db="UniProtKB">
        <authorList>
            <consortium name="EnsemblMetazoa"/>
        </authorList>
    </citation>
    <scope>IDENTIFICATION</scope>
    <source>
        <strain evidence="10">USDA</strain>
    </source>
</reference>
<keyword evidence="5 7" id="KW-0378">Hydrolase</keyword>
<dbReference type="SUPFAM" id="SSF53474">
    <property type="entry name" value="alpha/beta-Hydrolases"/>
    <property type="match status" value="1"/>
</dbReference>
<dbReference type="PROSITE" id="PS00560">
    <property type="entry name" value="CARBOXYPEPT_SER_HIS"/>
    <property type="match status" value="1"/>
</dbReference>
<dbReference type="PANTHER" id="PTHR11802">
    <property type="entry name" value="SERINE PROTEASE FAMILY S10 SERINE CARBOXYPEPTIDASE"/>
    <property type="match status" value="1"/>
</dbReference>
<dbReference type="EnsemblMetazoa" id="PHUM128390-RA">
    <property type="protein sequence ID" value="PHUM128390-PA"/>
    <property type="gene ID" value="PHUM128390"/>
</dbReference>
<dbReference type="GeneID" id="8233959"/>
<dbReference type="AlphaFoldDB" id="E0VE50"/>
<dbReference type="eggNOG" id="KOG1282">
    <property type="taxonomic scope" value="Eukaryota"/>
</dbReference>
<keyword evidence="2 7" id="KW-0121">Carboxypeptidase</keyword>
<dbReference type="GO" id="GO:0006508">
    <property type="term" value="P:proteolysis"/>
    <property type="evidence" value="ECO:0007669"/>
    <property type="project" value="UniProtKB-KW"/>
</dbReference>
<sequence length="441" mass="50362">MLWLFVTFFLGKSSGFLLPYPVDNEIVWIKNVTPKIIITPYVEAGNIKEALDLTLVEPLKGNIVSYAGYVTVDKNCDSNLFFWFFPGKNLEKSPVSVWLQGGPGASSLYGLLTENGPYELTPSGKIKIRKYPWTEISSYMYIDNPVGTGFSYAKNESCYSKNQNEVGRNLLVGIKQILKLFPTLSSNPFYVTGESYAGKYVPALAYAIHKDNSANDKINLKGLAIGNGLVDPYNQLIYSDYLYQLGIIDDYGKDYMKKEEDSCRDYISKNNWIQAFHCFDQLLNGDMTNGSTFFNNVTGFSYYFNYLYSNGRQEGDINNFLNKPYVIEKHLMEDVMKSVRPWLEELLEHYKVLIYNGQLDIIVAYPLTKGYLNKLNWSAAGEYKKAQRHIWRVDNDVAGYVKSAGNLKEVLVRNAGHMVPADQPKWAFDLISRFFNDKPFY</sequence>
<dbReference type="InterPro" id="IPR033124">
    <property type="entry name" value="Ser_caboxypep_his_AS"/>
</dbReference>
<name>E0VE50_PEDHC</name>